<comment type="caution">
    <text evidence="2">The sequence shown here is derived from an EMBL/GenBank/DDBJ whole genome shotgun (WGS) entry which is preliminary data.</text>
</comment>
<keyword evidence="3" id="KW-1185">Reference proteome</keyword>
<proteinExistence type="predicted"/>
<sequence length="164" mass="17227">GPGQRRPGGRGPGGRGRPDFEPPAGDRYSWNQTLSTGDVVVERVFVPENKSVLISANRGDRDAGFMPSRTLYDFSSASGVVAIRPRGGFYPCFITDTTLDFSSITNGAAAFNANDNTVAYGQEALDGTSEKLPIEAVMALYTAQPALKRFCGFAGVVTAAPSGG</sequence>
<dbReference type="EMBL" id="BMAT01011787">
    <property type="protein sequence ID" value="GFR79010.1"/>
    <property type="molecule type" value="Genomic_DNA"/>
</dbReference>
<reference evidence="2 3" key="1">
    <citation type="journal article" date="2021" name="Elife">
        <title>Chloroplast acquisition without the gene transfer in kleptoplastic sea slugs, Plakobranchus ocellatus.</title>
        <authorList>
            <person name="Maeda T."/>
            <person name="Takahashi S."/>
            <person name="Yoshida T."/>
            <person name="Shimamura S."/>
            <person name="Takaki Y."/>
            <person name="Nagai Y."/>
            <person name="Toyoda A."/>
            <person name="Suzuki Y."/>
            <person name="Arimoto A."/>
            <person name="Ishii H."/>
            <person name="Satoh N."/>
            <person name="Nishiyama T."/>
            <person name="Hasebe M."/>
            <person name="Maruyama T."/>
            <person name="Minagawa J."/>
            <person name="Obokata J."/>
            <person name="Shigenobu S."/>
        </authorList>
    </citation>
    <scope>NUCLEOTIDE SEQUENCE [LARGE SCALE GENOMIC DNA]</scope>
</reference>
<evidence type="ECO:0000313" key="3">
    <source>
        <dbReference type="Proteomes" id="UP000762676"/>
    </source>
</evidence>
<name>A0AAV4G3B1_9GAST</name>
<dbReference type="Proteomes" id="UP000762676">
    <property type="component" value="Unassembled WGS sequence"/>
</dbReference>
<evidence type="ECO:0000313" key="2">
    <source>
        <dbReference type="EMBL" id="GFR79010.1"/>
    </source>
</evidence>
<feature type="region of interest" description="Disordered" evidence="1">
    <location>
        <begin position="1"/>
        <end position="31"/>
    </location>
</feature>
<protein>
    <submittedName>
        <fullName evidence="2">Uncharacterized protein</fullName>
    </submittedName>
</protein>
<evidence type="ECO:0000256" key="1">
    <source>
        <dbReference type="SAM" id="MobiDB-lite"/>
    </source>
</evidence>
<dbReference type="AlphaFoldDB" id="A0AAV4G3B1"/>
<organism evidence="2 3">
    <name type="scientific">Elysia marginata</name>
    <dbReference type="NCBI Taxonomy" id="1093978"/>
    <lineage>
        <taxon>Eukaryota</taxon>
        <taxon>Metazoa</taxon>
        <taxon>Spiralia</taxon>
        <taxon>Lophotrochozoa</taxon>
        <taxon>Mollusca</taxon>
        <taxon>Gastropoda</taxon>
        <taxon>Heterobranchia</taxon>
        <taxon>Euthyneura</taxon>
        <taxon>Panpulmonata</taxon>
        <taxon>Sacoglossa</taxon>
        <taxon>Placobranchoidea</taxon>
        <taxon>Plakobranchidae</taxon>
        <taxon>Elysia</taxon>
    </lineage>
</organism>
<accession>A0AAV4G3B1</accession>
<gene>
    <name evidence="2" type="ORF">ElyMa_005863500</name>
</gene>
<feature type="non-terminal residue" evidence="2">
    <location>
        <position position="1"/>
    </location>
</feature>